<dbReference type="PANTHER" id="PTHR46564:SF1">
    <property type="entry name" value="TRANSPOSASE"/>
    <property type="match status" value="1"/>
</dbReference>
<sequence>MVRENDGRKLGRKTLEELRIRTVRRILEEGVRPDEVAETLGLARSTVYGWLTAYRTGGWDALKERKAPGAVPKLSVEQQRALFKLVAGRDPRQLEFDFALWTRERVRELIRREFGVKMHVTAVGRLLRRLGLTPQRPLWRAWQQDPALVERWKREEFPALKVAARKAGASIWFADEAGIRSDFHAGTTWAPAGQTPVVKTTGRRASVNMISAVTGKGALRFMVVEGGVNAGVFLTFVRRLVADTDRPVFLVMDNHSIHRSKQLRHFAEQSEGRLRLFYLPPYSPELNPDEWVWKNVKHDRIATAGLDDHNDLKGKALSALHRLQKLPDVVQGFFHAPDLAYINS</sequence>
<evidence type="ECO:0000259" key="1">
    <source>
        <dbReference type="Pfam" id="PF13358"/>
    </source>
</evidence>
<dbReference type="Gene3D" id="3.30.420.10">
    <property type="entry name" value="Ribonuclease H-like superfamily/Ribonuclease H"/>
    <property type="match status" value="1"/>
</dbReference>
<organism evidence="3 4">
    <name type="scientific">Streptomyces yunnanensis</name>
    <dbReference type="NCBI Taxonomy" id="156453"/>
    <lineage>
        <taxon>Bacteria</taxon>
        <taxon>Bacillati</taxon>
        <taxon>Actinomycetota</taxon>
        <taxon>Actinomycetes</taxon>
        <taxon>Kitasatosporales</taxon>
        <taxon>Streptomycetaceae</taxon>
        <taxon>Streptomyces</taxon>
    </lineage>
</organism>
<proteinExistence type="predicted"/>
<dbReference type="Pfam" id="PF13592">
    <property type="entry name" value="HTH_33"/>
    <property type="match status" value="1"/>
</dbReference>
<dbReference type="GO" id="GO:0003676">
    <property type="term" value="F:nucleic acid binding"/>
    <property type="evidence" value="ECO:0007669"/>
    <property type="project" value="InterPro"/>
</dbReference>
<dbReference type="PANTHER" id="PTHR46564">
    <property type="entry name" value="TRANSPOSASE"/>
    <property type="match status" value="1"/>
</dbReference>
<dbReference type="InterPro" id="IPR047655">
    <property type="entry name" value="Transpos_IS630-like"/>
</dbReference>
<evidence type="ECO:0000313" key="4">
    <source>
        <dbReference type="Proteomes" id="UP000184388"/>
    </source>
</evidence>
<feature type="domain" description="Tc1-like transposase DDE" evidence="1">
    <location>
        <begin position="171"/>
        <end position="312"/>
    </location>
</feature>
<feature type="domain" description="Winged helix-turn helix" evidence="2">
    <location>
        <begin position="97"/>
        <end position="156"/>
    </location>
</feature>
<dbReference type="InterPro" id="IPR009057">
    <property type="entry name" value="Homeodomain-like_sf"/>
</dbReference>
<dbReference type="NCBIfam" id="NF033545">
    <property type="entry name" value="transpos_IS630"/>
    <property type="match status" value="1"/>
</dbReference>
<comment type="caution">
    <text evidence="3">The sequence shown here is derived from an EMBL/GenBank/DDBJ whole genome shotgun (WGS) entry which is preliminary data.</text>
</comment>
<gene>
    <name evidence="3" type="ORF">SAMN05216268_1553</name>
</gene>
<reference evidence="4" key="1">
    <citation type="submission" date="2016-11" db="EMBL/GenBank/DDBJ databases">
        <authorList>
            <person name="Jaros S."/>
            <person name="Januszkiewicz K."/>
            <person name="Wedrychowicz H."/>
        </authorList>
    </citation>
    <scope>NUCLEOTIDE SEQUENCE [LARGE SCALE GENOMIC DNA]</scope>
    <source>
        <strain evidence="4">CGMCC 4.3555</strain>
    </source>
</reference>
<evidence type="ECO:0000259" key="2">
    <source>
        <dbReference type="Pfam" id="PF13592"/>
    </source>
</evidence>
<dbReference type="Pfam" id="PF13358">
    <property type="entry name" value="DDE_3"/>
    <property type="match status" value="1"/>
</dbReference>
<evidence type="ECO:0000313" key="3">
    <source>
        <dbReference type="EMBL" id="SHN35237.1"/>
    </source>
</evidence>
<dbReference type="EMBL" id="FRBK01000055">
    <property type="protein sequence ID" value="SHN35237.1"/>
    <property type="molecule type" value="Genomic_DNA"/>
</dbReference>
<dbReference type="Pfam" id="PF13551">
    <property type="entry name" value="HTH_29"/>
    <property type="match status" value="1"/>
</dbReference>
<dbReference type="InterPro" id="IPR038717">
    <property type="entry name" value="Tc1-like_DDE_dom"/>
</dbReference>
<protein>
    <submittedName>
        <fullName evidence="3">Transposase</fullName>
    </submittedName>
</protein>
<dbReference type="AlphaFoldDB" id="A0A9X8N9T7"/>
<dbReference type="Proteomes" id="UP000184388">
    <property type="component" value="Unassembled WGS sequence"/>
</dbReference>
<dbReference type="SUPFAM" id="SSF46689">
    <property type="entry name" value="Homeodomain-like"/>
    <property type="match status" value="1"/>
</dbReference>
<dbReference type="InterPro" id="IPR036397">
    <property type="entry name" value="RNaseH_sf"/>
</dbReference>
<dbReference type="InterPro" id="IPR025959">
    <property type="entry name" value="Winged_HTH_dom"/>
</dbReference>
<accession>A0A9X8N9T7</accession>
<name>A0A9X8N9T7_9ACTN</name>